<dbReference type="Pfam" id="PF03881">
    <property type="entry name" value="Fructosamin_kin"/>
    <property type="match status" value="1"/>
</dbReference>
<dbReference type="eggNOG" id="COG3001">
    <property type="taxonomic scope" value="Bacteria"/>
</dbReference>
<comment type="similarity">
    <text evidence="1">Belongs to the fructosamine kinase family.</text>
</comment>
<dbReference type="Gene3D" id="3.30.200.20">
    <property type="entry name" value="Phosphorylase Kinase, domain 1"/>
    <property type="match status" value="1"/>
</dbReference>
<evidence type="ECO:0000313" key="2">
    <source>
        <dbReference type="EMBL" id="AIF40749.1"/>
    </source>
</evidence>
<dbReference type="Proteomes" id="UP000027986">
    <property type="component" value="Chromosome"/>
</dbReference>
<evidence type="ECO:0000256" key="1">
    <source>
        <dbReference type="PIRNR" id="PIRNR006221"/>
    </source>
</evidence>
<dbReference type="GO" id="GO:0016301">
    <property type="term" value="F:kinase activity"/>
    <property type="evidence" value="ECO:0007669"/>
    <property type="project" value="UniProtKB-UniRule"/>
</dbReference>
<sequence>MNGRENTYVKQRAGAPSGFFATEAAGLRWLAAASADGGVDVVEVLDQDATSVTLERLDEARPSDGVDAAAARFGAALAATHAAGAPTFGALPPGASTYFFGPLDQPLTLPHVESATFGAFYTQARLRPVLERTRLAGRDADLAQRVCGAVESGAVDTWGASGEFVRPARVHGDLWSGNVLWTRGGAVVIDPAACGHHPLADLAMLTMFGAPGLEAILDSYAEAAHLPDDWREQLPLHQLFGWLVHLHLFGAGYAEPVSRALGASARLLSV</sequence>
<dbReference type="Gene3D" id="1.10.510.10">
    <property type="entry name" value="Transferase(Phosphotransferase) domain 1"/>
    <property type="match status" value="1"/>
</dbReference>
<dbReference type="PIRSF" id="PIRSF006221">
    <property type="entry name" value="Ketosamine-3-kinase"/>
    <property type="match status" value="1"/>
</dbReference>
<proteinExistence type="inferred from homology"/>
<dbReference type="KEGG" id="dni:HX89_07125"/>
<keyword evidence="1" id="KW-0418">Kinase</keyword>
<dbReference type="PANTHER" id="PTHR12149:SF8">
    <property type="entry name" value="PROTEIN-RIBULOSAMINE 3-KINASE"/>
    <property type="match status" value="1"/>
</dbReference>
<name>A0A075JFT1_9MICO</name>
<keyword evidence="1" id="KW-0808">Transferase</keyword>
<keyword evidence="3" id="KW-1185">Reference proteome</keyword>
<dbReference type="InterPro" id="IPR016477">
    <property type="entry name" value="Fructo-/Ketosamine-3-kinase"/>
</dbReference>
<dbReference type="RefSeq" id="WP_038570850.1">
    <property type="nucleotide sequence ID" value="NZ_CP008889.1"/>
</dbReference>
<dbReference type="OrthoDB" id="5291879at2"/>
<gene>
    <name evidence="2" type="ORF">HX89_07125</name>
</gene>
<dbReference type="Gene3D" id="1.20.1270.240">
    <property type="match status" value="1"/>
</dbReference>
<accession>A0A075JFT1</accession>
<dbReference type="AlphaFoldDB" id="A0A075JFT1"/>
<reference evidence="2 3" key="1">
    <citation type="submission" date="2014-07" db="EMBL/GenBank/DDBJ databases">
        <title>Genome Sequencing of Dermacoccus nishinomiyaensis.</title>
        <authorList>
            <person name="Hong K.W."/>
            <person name="Chan K.G."/>
        </authorList>
    </citation>
    <scope>NUCLEOTIDE SEQUENCE [LARGE SCALE GENOMIC DNA]</scope>
    <source>
        <strain evidence="2 3">M25</strain>
    </source>
</reference>
<organism evidence="2 3">
    <name type="scientific">Dermacoccus nishinomiyaensis</name>
    <dbReference type="NCBI Taxonomy" id="1274"/>
    <lineage>
        <taxon>Bacteria</taxon>
        <taxon>Bacillati</taxon>
        <taxon>Actinomycetota</taxon>
        <taxon>Actinomycetes</taxon>
        <taxon>Micrococcales</taxon>
        <taxon>Dermacoccaceae</taxon>
        <taxon>Dermacoccus</taxon>
    </lineage>
</organism>
<dbReference type="HOGENOM" id="CLU_036517_0_2_11"/>
<dbReference type="GeneID" id="41840930"/>
<evidence type="ECO:0008006" key="4">
    <source>
        <dbReference type="Google" id="ProtNLM"/>
    </source>
</evidence>
<protein>
    <recommendedName>
        <fullName evidence="4">Fructosamine kinase</fullName>
    </recommendedName>
</protein>
<dbReference type="EMBL" id="CP008889">
    <property type="protein sequence ID" value="AIF40749.1"/>
    <property type="molecule type" value="Genomic_DNA"/>
</dbReference>
<dbReference type="InterPro" id="IPR011009">
    <property type="entry name" value="Kinase-like_dom_sf"/>
</dbReference>
<evidence type="ECO:0000313" key="3">
    <source>
        <dbReference type="Proteomes" id="UP000027986"/>
    </source>
</evidence>
<dbReference type="SUPFAM" id="SSF56112">
    <property type="entry name" value="Protein kinase-like (PK-like)"/>
    <property type="match status" value="1"/>
</dbReference>
<dbReference type="PANTHER" id="PTHR12149">
    <property type="entry name" value="FRUCTOSAMINE 3 KINASE-RELATED PROTEIN"/>
    <property type="match status" value="1"/>
</dbReference>